<gene>
    <name evidence="1" type="ORF">QBC37DRAFT_432080</name>
</gene>
<evidence type="ECO:0000313" key="2">
    <source>
        <dbReference type="Proteomes" id="UP001301769"/>
    </source>
</evidence>
<reference evidence="1" key="2">
    <citation type="submission" date="2023-05" db="EMBL/GenBank/DDBJ databases">
        <authorList>
            <consortium name="Lawrence Berkeley National Laboratory"/>
            <person name="Steindorff A."/>
            <person name="Hensen N."/>
            <person name="Bonometti L."/>
            <person name="Westerberg I."/>
            <person name="Brannstrom I.O."/>
            <person name="Guillou S."/>
            <person name="Cros-Aarteil S."/>
            <person name="Calhoun S."/>
            <person name="Haridas S."/>
            <person name="Kuo A."/>
            <person name="Mondo S."/>
            <person name="Pangilinan J."/>
            <person name="Riley R."/>
            <person name="Labutti K."/>
            <person name="Andreopoulos B."/>
            <person name="Lipzen A."/>
            <person name="Chen C."/>
            <person name="Yanf M."/>
            <person name="Daum C."/>
            <person name="Ng V."/>
            <person name="Clum A."/>
            <person name="Ohm R."/>
            <person name="Martin F."/>
            <person name="Silar P."/>
            <person name="Natvig D."/>
            <person name="Lalanne C."/>
            <person name="Gautier V."/>
            <person name="Ament-Velasquez S.L."/>
            <person name="Kruys A."/>
            <person name="Hutchinson M.I."/>
            <person name="Powell A.J."/>
            <person name="Barry K."/>
            <person name="Miller A.N."/>
            <person name="Grigoriev I.V."/>
            <person name="Debuchy R."/>
            <person name="Gladieux P."/>
            <person name="Thoren M.H."/>
            <person name="Johannesson H."/>
        </authorList>
    </citation>
    <scope>NUCLEOTIDE SEQUENCE</scope>
    <source>
        <strain evidence="1">PSN293</strain>
    </source>
</reference>
<name>A0AAN6XWU3_9PEZI</name>
<organism evidence="1 2">
    <name type="scientific">Rhypophila decipiens</name>
    <dbReference type="NCBI Taxonomy" id="261697"/>
    <lineage>
        <taxon>Eukaryota</taxon>
        <taxon>Fungi</taxon>
        <taxon>Dikarya</taxon>
        <taxon>Ascomycota</taxon>
        <taxon>Pezizomycotina</taxon>
        <taxon>Sordariomycetes</taxon>
        <taxon>Sordariomycetidae</taxon>
        <taxon>Sordariales</taxon>
        <taxon>Naviculisporaceae</taxon>
        <taxon>Rhypophila</taxon>
    </lineage>
</organism>
<reference evidence="1" key="1">
    <citation type="journal article" date="2023" name="Mol. Phylogenet. Evol.">
        <title>Genome-scale phylogeny and comparative genomics of the fungal order Sordariales.</title>
        <authorList>
            <person name="Hensen N."/>
            <person name="Bonometti L."/>
            <person name="Westerberg I."/>
            <person name="Brannstrom I.O."/>
            <person name="Guillou S."/>
            <person name="Cros-Aarteil S."/>
            <person name="Calhoun S."/>
            <person name="Haridas S."/>
            <person name="Kuo A."/>
            <person name="Mondo S."/>
            <person name="Pangilinan J."/>
            <person name="Riley R."/>
            <person name="LaButti K."/>
            <person name="Andreopoulos B."/>
            <person name="Lipzen A."/>
            <person name="Chen C."/>
            <person name="Yan M."/>
            <person name="Daum C."/>
            <person name="Ng V."/>
            <person name="Clum A."/>
            <person name="Steindorff A."/>
            <person name="Ohm R.A."/>
            <person name="Martin F."/>
            <person name="Silar P."/>
            <person name="Natvig D.O."/>
            <person name="Lalanne C."/>
            <person name="Gautier V."/>
            <person name="Ament-Velasquez S.L."/>
            <person name="Kruys A."/>
            <person name="Hutchinson M.I."/>
            <person name="Powell A.J."/>
            <person name="Barry K."/>
            <person name="Miller A.N."/>
            <person name="Grigoriev I.V."/>
            <person name="Debuchy R."/>
            <person name="Gladieux P."/>
            <person name="Hiltunen Thoren M."/>
            <person name="Johannesson H."/>
        </authorList>
    </citation>
    <scope>NUCLEOTIDE SEQUENCE</scope>
    <source>
        <strain evidence="1">PSN293</strain>
    </source>
</reference>
<comment type="caution">
    <text evidence="1">The sequence shown here is derived from an EMBL/GenBank/DDBJ whole genome shotgun (WGS) entry which is preliminary data.</text>
</comment>
<keyword evidence="2" id="KW-1185">Reference proteome</keyword>
<proteinExistence type="predicted"/>
<evidence type="ECO:0000313" key="1">
    <source>
        <dbReference type="EMBL" id="KAK4208383.1"/>
    </source>
</evidence>
<dbReference type="Proteomes" id="UP001301769">
    <property type="component" value="Unassembled WGS sequence"/>
</dbReference>
<protein>
    <submittedName>
        <fullName evidence="1">Uncharacterized protein</fullName>
    </submittedName>
</protein>
<dbReference type="AlphaFoldDB" id="A0AAN6XWU3"/>
<sequence>MRNELNNGRAVGGKSIYFVVRGVVFLALCNYNNGAERAAGWEVTEFNAIMDRSYGLWTRGWWFRSGPNRTFWRDFAGSNICTNI</sequence>
<dbReference type="EMBL" id="MU858246">
    <property type="protein sequence ID" value="KAK4208383.1"/>
    <property type="molecule type" value="Genomic_DNA"/>
</dbReference>
<accession>A0AAN6XWU3</accession>